<dbReference type="InterPro" id="IPR051332">
    <property type="entry name" value="Fosfomycin_Res_Enzymes"/>
</dbReference>
<dbReference type="PANTHER" id="PTHR36113">
    <property type="entry name" value="LYASE, PUTATIVE-RELATED-RELATED"/>
    <property type="match status" value="1"/>
</dbReference>
<dbReference type="PANTHER" id="PTHR36113:SF6">
    <property type="entry name" value="FOSFOMYCIN RESISTANCE PROTEIN FOSX"/>
    <property type="match status" value="1"/>
</dbReference>
<dbReference type="Proteomes" id="UP000183407">
    <property type="component" value="Unassembled WGS sequence"/>
</dbReference>
<keyword evidence="3" id="KW-0560">Oxidoreductase</keyword>
<dbReference type="InterPro" id="IPR029068">
    <property type="entry name" value="Glyas_Bleomycin-R_OHBP_Dase"/>
</dbReference>
<feature type="domain" description="VOC" evidence="2">
    <location>
        <begin position="6"/>
        <end position="139"/>
    </location>
</feature>
<organism evidence="3 4">
    <name type="scientific">Rhodococcus jostii</name>
    <dbReference type="NCBI Taxonomy" id="132919"/>
    <lineage>
        <taxon>Bacteria</taxon>
        <taxon>Bacillati</taxon>
        <taxon>Actinomycetota</taxon>
        <taxon>Actinomycetes</taxon>
        <taxon>Mycobacteriales</taxon>
        <taxon>Nocardiaceae</taxon>
        <taxon>Rhodococcus</taxon>
    </lineage>
</organism>
<evidence type="ECO:0000313" key="4">
    <source>
        <dbReference type="Proteomes" id="UP000183407"/>
    </source>
</evidence>
<reference evidence="4" key="1">
    <citation type="submission" date="2016-10" db="EMBL/GenBank/DDBJ databases">
        <authorList>
            <person name="Varghese N."/>
        </authorList>
    </citation>
    <scope>NUCLEOTIDE SEQUENCE [LARGE SCALE GENOMIC DNA]</scope>
    <source>
        <strain evidence="4">DSM 44719</strain>
    </source>
</reference>
<evidence type="ECO:0000256" key="1">
    <source>
        <dbReference type="ARBA" id="ARBA00022723"/>
    </source>
</evidence>
<evidence type="ECO:0000259" key="2">
    <source>
        <dbReference type="PROSITE" id="PS51819"/>
    </source>
</evidence>
<dbReference type="PROSITE" id="PS51819">
    <property type="entry name" value="VOC"/>
    <property type="match status" value="1"/>
</dbReference>
<evidence type="ECO:0000313" key="3">
    <source>
        <dbReference type="EMBL" id="SED26914.1"/>
    </source>
</evidence>
<dbReference type="RefSeq" id="WP_073367226.1">
    <property type="nucleotide sequence ID" value="NZ_FNTL01000004.1"/>
</dbReference>
<dbReference type="OrthoDB" id="317332at2"/>
<dbReference type="InterPro" id="IPR004360">
    <property type="entry name" value="Glyas_Fos-R_dOase_dom"/>
</dbReference>
<gene>
    <name evidence="3" type="ORF">SAMN04490220_4015</name>
</gene>
<keyword evidence="1" id="KW-0479">Metal-binding</keyword>
<accession>A0A1H4ZBR4</accession>
<dbReference type="AlphaFoldDB" id="A0A1H4ZBR4"/>
<dbReference type="SUPFAM" id="SSF54593">
    <property type="entry name" value="Glyoxalase/Bleomycin resistance protein/Dihydroxybiphenyl dioxygenase"/>
    <property type="match status" value="1"/>
</dbReference>
<dbReference type="EMBL" id="FNTL01000004">
    <property type="protein sequence ID" value="SED26914.1"/>
    <property type="molecule type" value="Genomic_DNA"/>
</dbReference>
<sequence>MVQIPVVHHVALTVGDLDASVEWYEQVFGIQQVLDVPHDGGTATVLADRDFRLVIGLHRHDHNPGAQFAETRSGLDHVSFRVDGREELTAWGDRLTELGVRQTDAADQPLTQAPIADTAYGSVLVFRDPDNIQLELIALPAA</sequence>
<proteinExistence type="predicted"/>
<name>A0A1H4ZBR4_RHOJO</name>
<dbReference type="GO" id="GO:0046872">
    <property type="term" value="F:metal ion binding"/>
    <property type="evidence" value="ECO:0007669"/>
    <property type="project" value="UniProtKB-KW"/>
</dbReference>
<protein>
    <submittedName>
        <fullName evidence="3">Glyoxalase/Bleomycin resistance protein/Dioxygenase superfamily protein</fullName>
    </submittedName>
</protein>
<dbReference type="Gene3D" id="3.10.180.10">
    <property type="entry name" value="2,3-Dihydroxybiphenyl 1,2-Dioxygenase, domain 1"/>
    <property type="match status" value="1"/>
</dbReference>
<dbReference type="GO" id="GO:0051213">
    <property type="term" value="F:dioxygenase activity"/>
    <property type="evidence" value="ECO:0007669"/>
    <property type="project" value="UniProtKB-KW"/>
</dbReference>
<dbReference type="InterPro" id="IPR037523">
    <property type="entry name" value="VOC_core"/>
</dbReference>
<dbReference type="Pfam" id="PF00903">
    <property type="entry name" value="Glyoxalase"/>
    <property type="match status" value="1"/>
</dbReference>
<keyword evidence="3" id="KW-0223">Dioxygenase</keyword>